<dbReference type="SUPFAM" id="SSF144232">
    <property type="entry name" value="HIT/MYND zinc finger-like"/>
    <property type="match status" value="1"/>
</dbReference>
<keyword evidence="4" id="KW-0963">Cytoplasm</keyword>
<evidence type="ECO:0000256" key="3">
    <source>
        <dbReference type="ARBA" id="ARBA00021568"/>
    </source>
</evidence>
<dbReference type="AlphaFoldDB" id="A0A8K0DH97"/>
<comment type="caution">
    <text evidence="13">The sequence shown here is derived from an EMBL/GenBank/DDBJ whole genome shotgun (WGS) entry which is preliminary data.</text>
</comment>
<dbReference type="GO" id="GO:0048254">
    <property type="term" value="P:snoRNA localization"/>
    <property type="evidence" value="ECO:0007669"/>
    <property type="project" value="TreeGrafter"/>
</dbReference>
<evidence type="ECO:0000256" key="9">
    <source>
        <dbReference type="ARBA" id="ARBA00023242"/>
    </source>
</evidence>
<evidence type="ECO:0000256" key="5">
    <source>
        <dbReference type="ARBA" id="ARBA00022553"/>
    </source>
</evidence>
<evidence type="ECO:0000313" key="13">
    <source>
        <dbReference type="EMBL" id="KAF2903228.1"/>
    </source>
</evidence>
<dbReference type="InterPro" id="IPR007529">
    <property type="entry name" value="Znf_HIT"/>
</dbReference>
<reference evidence="13" key="1">
    <citation type="submission" date="2019-08" db="EMBL/GenBank/DDBJ databases">
        <title>The genome of the North American firefly Photinus pyralis.</title>
        <authorList>
            <consortium name="Photinus pyralis genome working group"/>
            <person name="Fallon T.R."/>
            <person name="Sander Lower S.E."/>
            <person name="Weng J.-K."/>
        </authorList>
    </citation>
    <scope>NUCLEOTIDE SEQUENCE</scope>
    <source>
        <strain evidence="13">TRF0915ILg1</strain>
        <tissue evidence="13">Whole body</tissue>
    </source>
</reference>
<dbReference type="GO" id="GO:0000463">
    <property type="term" value="P:maturation of LSU-rRNA from tricistronic rRNA transcript (SSU-rRNA, 5.8S rRNA, LSU-rRNA)"/>
    <property type="evidence" value="ECO:0007669"/>
    <property type="project" value="TreeGrafter"/>
</dbReference>
<protein>
    <recommendedName>
        <fullName evidence="3">Zinc finger HIT domain-containing protein 3</fullName>
    </recommendedName>
</protein>
<evidence type="ECO:0000256" key="1">
    <source>
        <dbReference type="ARBA" id="ARBA00004123"/>
    </source>
</evidence>
<gene>
    <name evidence="13" type="ORF">ILUMI_02958</name>
</gene>
<keyword evidence="5" id="KW-0597">Phosphoprotein</keyword>
<dbReference type="GO" id="GO:0070761">
    <property type="term" value="C:pre-snoRNP complex"/>
    <property type="evidence" value="ECO:0007669"/>
    <property type="project" value="TreeGrafter"/>
</dbReference>
<evidence type="ECO:0000256" key="6">
    <source>
        <dbReference type="ARBA" id="ARBA00022723"/>
    </source>
</evidence>
<dbReference type="CDD" id="cd23024">
    <property type="entry name" value="zf-HIT_ZNHIT2-3"/>
    <property type="match status" value="1"/>
</dbReference>
<dbReference type="PANTHER" id="PTHR13483">
    <property type="entry name" value="BOX C_D SNORNA PROTEIN 1-RELATED"/>
    <property type="match status" value="1"/>
</dbReference>
<dbReference type="Pfam" id="PF21373">
    <property type="entry name" value="ZNHIT3_C"/>
    <property type="match status" value="1"/>
</dbReference>
<evidence type="ECO:0000256" key="10">
    <source>
        <dbReference type="ARBA" id="ARBA00046946"/>
    </source>
</evidence>
<keyword evidence="8" id="KW-0862">Zinc</keyword>
<dbReference type="GO" id="GO:0000492">
    <property type="term" value="P:box C/D snoRNP assembly"/>
    <property type="evidence" value="ECO:0007669"/>
    <property type="project" value="TreeGrafter"/>
</dbReference>
<sequence>MKHCVICNDKDGKYKCPICLVYYCSVTCCNKHRQMKCKLVEKQIEHPSDEGSSKKYEFETADTVPIKKLKLLETDKDIKNCLNNPHLRNLLKTIDTSKEPEEVMQKAMLEPIFVEFADACLKVVEPRDDN</sequence>
<dbReference type="InterPro" id="IPR048371">
    <property type="entry name" value="ZNHIT3_C"/>
</dbReference>
<evidence type="ECO:0000256" key="8">
    <source>
        <dbReference type="ARBA" id="ARBA00022833"/>
    </source>
</evidence>
<feature type="domain" description="HIT-type" evidence="12">
    <location>
        <begin position="4"/>
        <end position="37"/>
    </location>
</feature>
<dbReference type="PROSITE" id="PS51083">
    <property type="entry name" value="ZF_HIT"/>
    <property type="match status" value="1"/>
</dbReference>
<keyword evidence="7 11" id="KW-0863">Zinc-finger</keyword>
<dbReference type="GO" id="GO:0008270">
    <property type="term" value="F:zinc ion binding"/>
    <property type="evidence" value="ECO:0007669"/>
    <property type="project" value="UniProtKB-UniRule"/>
</dbReference>
<dbReference type="Gene3D" id="3.30.60.190">
    <property type="match status" value="1"/>
</dbReference>
<keyword evidence="9" id="KW-0539">Nucleus</keyword>
<comment type="subcellular location">
    <subcellularLocation>
        <location evidence="2">Cytoplasm</location>
    </subcellularLocation>
    <subcellularLocation>
        <location evidence="1">Nucleus</location>
    </subcellularLocation>
</comment>
<comment type="subunit">
    <text evidence="10">Thyroid receptor interacting proteins (TRIPs) specifically interact with the ligand binding domain of the thyroid receptor (TR). Requires the presence of thyroid hormone for its interaction. Interacts with NUFIP1. Interacts (via HIT-type zinc finger) with the RUVBL1/RUVBL2 complex in the presence of ADP.</text>
</comment>
<dbReference type="GO" id="GO:0005737">
    <property type="term" value="C:cytoplasm"/>
    <property type="evidence" value="ECO:0007669"/>
    <property type="project" value="UniProtKB-SubCell"/>
</dbReference>
<evidence type="ECO:0000259" key="12">
    <source>
        <dbReference type="PROSITE" id="PS51083"/>
    </source>
</evidence>
<dbReference type="PANTHER" id="PTHR13483:SF11">
    <property type="entry name" value="ZINC FINGER HIT DOMAIN-CONTAINING PROTEIN 3"/>
    <property type="match status" value="1"/>
</dbReference>
<dbReference type="OrthoDB" id="18412at2759"/>
<proteinExistence type="predicted"/>
<dbReference type="GO" id="GO:0005634">
    <property type="term" value="C:nucleus"/>
    <property type="evidence" value="ECO:0007669"/>
    <property type="project" value="UniProtKB-SubCell"/>
</dbReference>
<dbReference type="Proteomes" id="UP000801492">
    <property type="component" value="Unassembled WGS sequence"/>
</dbReference>
<organism evidence="13 14">
    <name type="scientific">Ignelater luminosus</name>
    <name type="common">Cucubano</name>
    <name type="synonym">Pyrophorus luminosus</name>
    <dbReference type="NCBI Taxonomy" id="2038154"/>
    <lineage>
        <taxon>Eukaryota</taxon>
        <taxon>Metazoa</taxon>
        <taxon>Ecdysozoa</taxon>
        <taxon>Arthropoda</taxon>
        <taxon>Hexapoda</taxon>
        <taxon>Insecta</taxon>
        <taxon>Pterygota</taxon>
        <taxon>Neoptera</taxon>
        <taxon>Endopterygota</taxon>
        <taxon>Coleoptera</taxon>
        <taxon>Polyphaga</taxon>
        <taxon>Elateriformia</taxon>
        <taxon>Elateroidea</taxon>
        <taxon>Elateridae</taxon>
        <taxon>Agrypninae</taxon>
        <taxon>Pyrophorini</taxon>
        <taxon>Ignelater</taxon>
    </lineage>
</organism>
<keyword evidence="14" id="KW-1185">Reference proteome</keyword>
<evidence type="ECO:0000313" key="14">
    <source>
        <dbReference type="Proteomes" id="UP000801492"/>
    </source>
</evidence>
<name>A0A8K0DH97_IGNLU</name>
<dbReference type="Pfam" id="PF04438">
    <property type="entry name" value="zf-HIT"/>
    <property type="match status" value="1"/>
</dbReference>
<evidence type="ECO:0000256" key="7">
    <source>
        <dbReference type="ARBA" id="ARBA00022771"/>
    </source>
</evidence>
<evidence type="ECO:0000256" key="2">
    <source>
        <dbReference type="ARBA" id="ARBA00004496"/>
    </source>
</evidence>
<dbReference type="EMBL" id="VTPC01001078">
    <property type="protein sequence ID" value="KAF2903228.1"/>
    <property type="molecule type" value="Genomic_DNA"/>
</dbReference>
<evidence type="ECO:0000256" key="11">
    <source>
        <dbReference type="PROSITE-ProRule" id="PRU00453"/>
    </source>
</evidence>
<dbReference type="InterPro" id="IPR051639">
    <property type="entry name" value="BCD1"/>
</dbReference>
<keyword evidence="6" id="KW-0479">Metal-binding</keyword>
<accession>A0A8K0DH97</accession>
<evidence type="ECO:0000256" key="4">
    <source>
        <dbReference type="ARBA" id="ARBA00022490"/>
    </source>
</evidence>